<proteinExistence type="predicted"/>
<keyword evidence="11" id="KW-1185">Reference proteome</keyword>
<keyword evidence="7" id="KW-0408">Iron</keyword>
<dbReference type="SUPFAM" id="SSF46626">
    <property type="entry name" value="Cytochrome c"/>
    <property type="match status" value="1"/>
</dbReference>
<dbReference type="Gene3D" id="1.10.760.10">
    <property type="entry name" value="Cytochrome c-like domain"/>
    <property type="match status" value="1"/>
</dbReference>
<organism evidence="10 11">
    <name type="scientific">Dongia rigui</name>
    <dbReference type="NCBI Taxonomy" id="940149"/>
    <lineage>
        <taxon>Bacteria</taxon>
        <taxon>Pseudomonadati</taxon>
        <taxon>Pseudomonadota</taxon>
        <taxon>Alphaproteobacteria</taxon>
        <taxon>Rhodospirillales</taxon>
        <taxon>Dongiaceae</taxon>
        <taxon>Dongia</taxon>
    </lineage>
</organism>
<dbReference type="Pfam" id="PF02167">
    <property type="entry name" value="Cytochrom_C1"/>
    <property type="match status" value="1"/>
</dbReference>
<keyword evidence="3" id="KW-0349">Heme</keyword>
<comment type="subcellular location">
    <subcellularLocation>
        <location evidence="1">Membrane</location>
    </subcellularLocation>
</comment>
<evidence type="ECO:0000256" key="2">
    <source>
        <dbReference type="ARBA" id="ARBA00016165"/>
    </source>
</evidence>
<feature type="transmembrane region" description="Helical" evidence="9">
    <location>
        <begin position="6"/>
        <end position="26"/>
    </location>
</feature>
<keyword evidence="6 9" id="KW-1133">Transmembrane helix</keyword>
<keyword evidence="5" id="KW-0479">Metal-binding</keyword>
<dbReference type="InterPro" id="IPR002326">
    <property type="entry name" value="Cyt_c1"/>
</dbReference>
<evidence type="ECO:0000256" key="1">
    <source>
        <dbReference type="ARBA" id="ARBA00004370"/>
    </source>
</evidence>
<evidence type="ECO:0000313" key="11">
    <source>
        <dbReference type="Proteomes" id="UP001271769"/>
    </source>
</evidence>
<evidence type="ECO:0000256" key="4">
    <source>
        <dbReference type="ARBA" id="ARBA00022692"/>
    </source>
</evidence>
<reference evidence="10 11" key="1">
    <citation type="journal article" date="2013" name="Antonie Van Leeuwenhoek">
        <title>Dongia rigui sp. nov., isolated from freshwater of a large wetland in Korea.</title>
        <authorList>
            <person name="Baik K.S."/>
            <person name="Hwang Y.M."/>
            <person name="Choi J.S."/>
            <person name="Kwon J."/>
            <person name="Seong C.N."/>
        </authorList>
    </citation>
    <scope>NUCLEOTIDE SEQUENCE [LARGE SCALE GENOMIC DNA]</scope>
    <source>
        <strain evidence="10 11">04SU4-P</strain>
    </source>
</reference>
<evidence type="ECO:0000256" key="7">
    <source>
        <dbReference type="ARBA" id="ARBA00023004"/>
    </source>
</evidence>
<protein>
    <recommendedName>
        <fullName evidence="2">Cytochrome c1</fullName>
    </recommendedName>
</protein>
<keyword evidence="8 9" id="KW-0472">Membrane</keyword>
<dbReference type="Gene3D" id="1.20.5.100">
    <property type="entry name" value="Cytochrome c1, transmembrane anchor, C-terminal"/>
    <property type="match status" value="1"/>
</dbReference>
<keyword evidence="4 9" id="KW-0812">Transmembrane</keyword>
<dbReference type="PRINTS" id="PR00603">
    <property type="entry name" value="CYTOCHROMEC1"/>
</dbReference>
<dbReference type="InterPro" id="IPR036909">
    <property type="entry name" value="Cyt_c-like_dom_sf"/>
</dbReference>
<dbReference type="PANTHER" id="PTHR10266">
    <property type="entry name" value="CYTOCHROME C1"/>
    <property type="match status" value="1"/>
</dbReference>
<name>A0ABU5DYM4_9PROT</name>
<accession>A0ABU5DYM4</accession>
<gene>
    <name evidence="10" type="ORF">SMD31_10695</name>
</gene>
<dbReference type="RefSeq" id="WP_320500819.1">
    <property type="nucleotide sequence ID" value="NZ_JAXCLX010000001.1"/>
</dbReference>
<dbReference type="Proteomes" id="UP001271769">
    <property type="component" value="Unassembled WGS sequence"/>
</dbReference>
<evidence type="ECO:0000256" key="8">
    <source>
        <dbReference type="ARBA" id="ARBA00023136"/>
    </source>
</evidence>
<comment type="caution">
    <text evidence="10">The sequence shown here is derived from an EMBL/GenBank/DDBJ whole genome shotgun (WGS) entry which is preliminary data.</text>
</comment>
<evidence type="ECO:0000256" key="3">
    <source>
        <dbReference type="ARBA" id="ARBA00022617"/>
    </source>
</evidence>
<dbReference type="EMBL" id="JAXCLX010000001">
    <property type="protein sequence ID" value="MDY0872395.1"/>
    <property type="molecule type" value="Genomic_DNA"/>
</dbReference>
<evidence type="ECO:0000256" key="9">
    <source>
        <dbReference type="SAM" id="Phobius"/>
    </source>
</evidence>
<evidence type="ECO:0000256" key="6">
    <source>
        <dbReference type="ARBA" id="ARBA00022989"/>
    </source>
</evidence>
<sequence length="266" mass="29116">MGVGQFILRLATVAVAGVAVLFVAAAPKHGVHVEKEEWSFQGFFGKFDQAQLHRGFQVYKEVCSACHSMNLLSYRNLQEIGFSEAQVKEIAASVTVMDGPNDAGEMFERPGKPSDHFHAPFPNEQAARASNNGALPPDFSLIARSRAGAGFGAYEGADYIHGVLVGYREPTAEEKAKMPEGMYFNEGFNGHHIAMPPPLSDGAVTYEDGTQATLDQMSRDVAVFLTWAGEPNYENRIRTGLKAMLFLVAFTLIAYAAKRKIWANIH</sequence>
<evidence type="ECO:0000256" key="5">
    <source>
        <dbReference type="ARBA" id="ARBA00022723"/>
    </source>
</evidence>
<evidence type="ECO:0000313" key="10">
    <source>
        <dbReference type="EMBL" id="MDY0872395.1"/>
    </source>
</evidence>
<dbReference type="PANTHER" id="PTHR10266:SF3">
    <property type="entry name" value="CYTOCHROME C1, HEME PROTEIN, MITOCHONDRIAL"/>
    <property type="match status" value="1"/>
</dbReference>